<dbReference type="OrthoDB" id="6140874at2759"/>
<dbReference type="AlphaFoldDB" id="A0A8B6FMT6"/>
<proteinExistence type="predicted"/>
<evidence type="ECO:0000256" key="1">
    <source>
        <dbReference type="SAM" id="MobiDB-lite"/>
    </source>
</evidence>
<dbReference type="EMBL" id="UYJE01007083">
    <property type="protein sequence ID" value="VDI51677.1"/>
    <property type="molecule type" value="Genomic_DNA"/>
</dbReference>
<feature type="region of interest" description="Disordered" evidence="1">
    <location>
        <begin position="45"/>
        <end position="64"/>
    </location>
</feature>
<organism evidence="2 3">
    <name type="scientific">Mytilus galloprovincialis</name>
    <name type="common">Mediterranean mussel</name>
    <dbReference type="NCBI Taxonomy" id="29158"/>
    <lineage>
        <taxon>Eukaryota</taxon>
        <taxon>Metazoa</taxon>
        <taxon>Spiralia</taxon>
        <taxon>Lophotrochozoa</taxon>
        <taxon>Mollusca</taxon>
        <taxon>Bivalvia</taxon>
        <taxon>Autobranchia</taxon>
        <taxon>Pteriomorphia</taxon>
        <taxon>Mytilida</taxon>
        <taxon>Mytiloidea</taxon>
        <taxon>Mytilidae</taxon>
        <taxon>Mytilinae</taxon>
        <taxon>Mytilus</taxon>
    </lineage>
</organism>
<accession>A0A8B6FMT6</accession>
<protein>
    <submittedName>
        <fullName evidence="2">Uncharacterized protein</fullName>
    </submittedName>
</protein>
<keyword evidence="3" id="KW-1185">Reference proteome</keyword>
<reference evidence="2" key="1">
    <citation type="submission" date="2018-11" db="EMBL/GenBank/DDBJ databases">
        <authorList>
            <person name="Alioto T."/>
            <person name="Alioto T."/>
        </authorList>
    </citation>
    <scope>NUCLEOTIDE SEQUENCE</scope>
</reference>
<gene>
    <name evidence="2" type="ORF">MGAL_10B064889</name>
</gene>
<evidence type="ECO:0000313" key="2">
    <source>
        <dbReference type="EMBL" id="VDI51677.1"/>
    </source>
</evidence>
<dbReference type="Proteomes" id="UP000596742">
    <property type="component" value="Unassembled WGS sequence"/>
</dbReference>
<name>A0A8B6FMT6_MYTGA</name>
<sequence length="93" mass="11191">MYNGSIIYIEPSERQNTELQRKNLIEILQNLQEFSFQEEKRKIDTKSSFQVKTDRRQMDSVGGSVNKRDYGIMPPWNEMCRMMRVAFCVRHRK</sequence>
<evidence type="ECO:0000313" key="3">
    <source>
        <dbReference type="Proteomes" id="UP000596742"/>
    </source>
</evidence>
<comment type="caution">
    <text evidence="2">The sequence shown here is derived from an EMBL/GenBank/DDBJ whole genome shotgun (WGS) entry which is preliminary data.</text>
</comment>